<gene>
    <name evidence="6" type="ORF">Bathy04g00310</name>
</gene>
<evidence type="ECO:0008006" key="8">
    <source>
        <dbReference type="Google" id="ProtNLM"/>
    </source>
</evidence>
<evidence type="ECO:0000256" key="5">
    <source>
        <dbReference type="SAM" id="MobiDB-lite"/>
    </source>
</evidence>
<name>K8EDH6_9CHLO</name>
<dbReference type="eggNOG" id="KOG2479">
    <property type="taxonomic scope" value="Eukaryota"/>
</dbReference>
<dbReference type="GO" id="GO:0005852">
    <property type="term" value="C:eukaryotic translation initiation factor 3 complex"/>
    <property type="evidence" value="ECO:0007669"/>
    <property type="project" value="InterPro"/>
</dbReference>
<dbReference type="EMBL" id="FO082275">
    <property type="protein sequence ID" value="CCO16142.1"/>
    <property type="molecule type" value="Genomic_DNA"/>
</dbReference>
<evidence type="ECO:0000313" key="6">
    <source>
        <dbReference type="EMBL" id="CCO16142.1"/>
    </source>
</evidence>
<feature type="region of interest" description="Disordered" evidence="5">
    <location>
        <begin position="47"/>
        <end position="108"/>
    </location>
</feature>
<evidence type="ECO:0000256" key="1">
    <source>
        <dbReference type="ARBA" id="ARBA00022490"/>
    </source>
</evidence>
<dbReference type="PANTHER" id="PTHR12399:SF0">
    <property type="entry name" value="EUKARYOTIC TRANSLATION INITIATION FACTOR 3 SUBUNIT D"/>
    <property type="match status" value="1"/>
</dbReference>
<feature type="compositionally biased region" description="Gly residues" evidence="5">
    <location>
        <begin position="89"/>
        <end position="98"/>
    </location>
</feature>
<evidence type="ECO:0000313" key="7">
    <source>
        <dbReference type="Proteomes" id="UP000198341"/>
    </source>
</evidence>
<accession>K8EDH6</accession>
<evidence type="ECO:0000256" key="4">
    <source>
        <dbReference type="ARBA" id="ARBA00022917"/>
    </source>
</evidence>
<dbReference type="RefSeq" id="XP_007513617.1">
    <property type="nucleotide sequence ID" value="XM_007513555.1"/>
</dbReference>
<dbReference type="GeneID" id="19016057"/>
<dbReference type="Proteomes" id="UP000198341">
    <property type="component" value="Chromosome 4"/>
</dbReference>
<feature type="compositionally biased region" description="Low complexity" evidence="5">
    <location>
        <begin position="99"/>
        <end position="108"/>
    </location>
</feature>
<proteinExistence type="predicted"/>
<feature type="compositionally biased region" description="Gly residues" evidence="5">
    <location>
        <begin position="145"/>
        <end position="155"/>
    </location>
</feature>
<keyword evidence="4" id="KW-0648">Protein biosynthesis</keyword>
<dbReference type="OrthoDB" id="16538at2759"/>
<reference evidence="6 7" key="1">
    <citation type="submission" date="2011-10" db="EMBL/GenBank/DDBJ databases">
        <authorList>
            <person name="Genoscope - CEA"/>
        </authorList>
    </citation>
    <scope>NUCLEOTIDE SEQUENCE [LARGE SCALE GENOMIC DNA]</scope>
    <source>
        <strain evidence="6 7">RCC 1105</strain>
    </source>
</reference>
<dbReference type="PANTHER" id="PTHR12399">
    <property type="entry name" value="EUKARYOTIC TRANSLATION INITIATION FACTOR 3 SUBUNIT 7"/>
    <property type="match status" value="1"/>
</dbReference>
<keyword evidence="2" id="KW-0396">Initiation factor</keyword>
<evidence type="ECO:0000256" key="2">
    <source>
        <dbReference type="ARBA" id="ARBA00022540"/>
    </source>
</evidence>
<dbReference type="KEGG" id="bpg:Bathy04g00310"/>
<feature type="region of interest" description="Disordered" evidence="5">
    <location>
        <begin position="125"/>
        <end position="196"/>
    </location>
</feature>
<protein>
    <recommendedName>
        <fullName evidence="8">Eukaryotic translation initiation factor 3 subunit D</fullName>
    </recommendedName>
</protein>
<organism evidence="6 7">
    <name type="scientific">Bathycoccus prasinos</name>
    <dbReference type="NCBI Taxonomy" id="41875"/>
    <lineage>
        <taxon>Eukaryota</taxon>
        <taxon>Viridiplantae</taxon>
        <taxon>Chlorophyta</taxon>
        <taxon>Mamiellophyceae</taxon>
        <taxon>Mamiellales</taxon>
        <taxon>Bathycoccaceae</taxon>
        <taxon>Bathycoccus</taxon>
    </lineage>
</organism>
<dbReference type="GO" id="GO:0003743">
    <property type="term" value="F:translation initiation factor activity"/>
    <property type="evidence" value="ECO:0007669"/>
    <property type="project" value="UniProtKB-KW"/>
</dbReference>
<keyword evidence="1" id="KW-0963">Cytoplasm</keyword>
<dbReference type="AlphaFoldDB" id="K8EDH6"/>
<feature type="compositionally biased region" description="Basic and acidic residues" evidence="5">
    <location>
        <begin position="59"/>
        <end position="76"/>
    </location>
</feature>
<feature type="compositionally biased region" description="Low complexity" evidence="5">
    <location>
        <begin position="128"/>
        <end position="144"/>
    </location>
</feature>
<dbReference type="GO" id="GO:0003723">
    <property type="term" value="F:RNA binding"/>
    <property type="evidence" value="ECO:0007669"/>
    <property type="project" value="UniProtKB-KW"/>
</dbReference>
<feature type="region of interest" description="Disordered" evidence="5">
    <location>
        <begin position="1"/>
        <end position="28"/>
    </location>
</feature>
<dbReference type="STRING" id="41875.K8EDH6"/>
<dbReference type="PIRSF" id="PIRSF016281">
    <property type="entry name" value="EIF-3_zeta"/>
    <property type="match status" value="1"/>
</dbReference>
<dbReference type="InterPro" id="IPR007783">
    <property type="entry name" value="eIF3d"/>
</dbReference>
<evidence type="ECO:0000256" key="3">
    <source>
        <dbReference type="ARBA" id="ARBA00022884"/>
    </source>
</evidence>
<sequence>MAFVAPQCRDDEDGWGPSSKGYGKEDGETGIEAIIYSPFLKTDKFGRAADWTTSGGKYNRNEQRYQREREMQHQRDFGGGGVVQSKQQQGGGGGGSQQQGGEQEPTSSFNFFENKEEEGSFSLVDTSKGGFQQKKFGGQQRRFQPGGGRGFGRGRGAQDQSGALGDQGIGAERERARQMRKQSKKQQQWSSWGFNRNDRNQVSYDASVEIKPTWNVVEQIQLSAFAKVTEKIATPTDAPETLKEFGALKSFDKTIDRITPKTERTVKRLTQVSSLNGATASKDPVMVELGKANASANPNKVTLMTTDTTLAAIMCATRSVFGWDVVITKKGNTITFDKRPRGVVDSHTVSETAQEAISDDKDNINGAQKLAEEATLMSAAYSAQVASEEPEVVLGGERKVPVEDAPSGVAYRYRKWQLNDKRDAIVRTEVNGVTESRGQNALLCARALLEYDSKVSQTVDWRAKIETQRGAVIATELKNNSNKLAKWTCCAILAGADLLKLGFVSRVHPKDPNAHSILNTQTFKPKDFAAQINLNYDNIWGALGFILDVVEKQVDGTYILVKDPNKPQLRMYKVPDDYLTYQFEDQADEELDI</sequence>
<keyword evidence="7" id="KW-1185">Reference proteome</keyword>
<dbReference type="Pfam" id="PF05091">
    <property type="entry name" value="eIF-3_zeta"/>
    <property type="match status" value="1"/>
</dbReference>
<keyword evidence="3" id="KW-0694">RNA-binding</keyword>